<keyword evidence="9" id="KW-1185">Reference proteome</keyword>
<accession>A0ABY6MY16</accession>
<dbReference type="InterPro" id="IPR006127">
    <property type="entry name" value="ZnuA-like"/>
</dbReference>
<evidence type="ECO:0000256" key="4">
    <source>
        <dbReference type="ARBA" id="ARBA00022729"/>
    </source>
</evidence>
<keyword evidence="7" id="KW-0472">Membrane</keyword>
<keyword evidence="5" id="KW-0406">Ion transport</keyword>
<name>A0ABY6MY16_9ALTE</name>
<evidence type="ECO:0000313" key="9">
    <source>
        <dbReference type="Proteomes" id="UP001163739"/>
    </source>
</evidence>
<organism evidence="8 9">
    <name type="scientific">Alkalimarinus alittae</name>
    <dbReference type="NCBI Taxonomy" id="2961619"/>
    <lineage>
        <taxon>Bacteria</taxon>
        <taxon>Pseudomonadati</taxon>
        <taxon>Pseudomonadota</taxon>
        <taxon>Gammaproteobacteria</taxon>
        <taxon>Alteromonadales</taxon>
        <taxon>Alteromonadaceae</taxon>
        <taxon>Alkalimarinus</taxon>
    </lineage>
</organism>
<dbReference type="PANTHER" id="PTHR42953">
    <property type="entry name" value="HIGH-AFFINITY ZINC UPTAKE SYSTEM PROTEIN ZNUA-RELATED"/>
    <property type="match status" value="1"/>
</dbReference>
<feature type="compositionally biased region" description="Basic and acidic residues" evidence="6">
    <location>
        <begin position="134"/>
        <end position="159"/>
    </location>
</feature>
<dbReference type="InterPro" id="IPR050492">
    <property type="entry name" value="Bact_metal-bind_prot9"/>
</dbReference>
<dbReference type="Gene3D" id="3.40.50.1980">
    <property type="entry name" value="Nitrogenase molybdenum iron protein domain"/>
    <property type="match status" value="2"/>
</dbReference>
<gene>
    <name evidence="8" type="ORF">NKI27_11615</name>
</gene>
<evidence type="ECO:0000256" key="3">
    <source>
        <dbReference type="ARBA" id="ARBA00022448"/>
    </source>
</evidence>
<evidence type="ECO:0000256" key="5">
    <source>
        <dbReference type="ARBA" id="ARBA00022906"/>
    </source>
</evidence>
<keyword evidence="5" id="KW-0862">Zinc</keyword>
<evidence type="ECO:0000256" key="1">
    <source>
        <dbReference type="ARBA" id="ARBA00011028"/>
    </source>
</evidence>
<feature type="transmembrane region" description="Helical" evidence="7">
    <location>
        <begin position="12"/>
        <end position="31"/>
    </location>
</feature>
<dbReference type="EMBL" id="CP100390">
    <property type="protein sequence ID" value="UZE94726.1"/>
    <property type="molecule type" value="Genomic_DNA"/>
</dbReference>
<evidence type="ECO:0000313" key="8">
    <source>
        <dbReference type="EMBL" id="UZE94726.1"/>
    </source>
</evidence>
<keyword evidence="3" id="KW-0813">Transport</keyword>
<comment type="similarity">
    <text evidence="1">Belongs to the bacterial solute-binding protein 9 family.</text>
</comment>
<protein>
    <recommendedName>
        <fullName evidence="2">High-affinity zinc uptake system protein ZnuA</fullName>
    </recommendedName>
</protein>
<proteinExistence type="inferred from homology"/>
<dbReference type="Pfam" id="PF01297">
    <property type="entry name" value="ZnuA"/>
    <property type="match status" value="1"/>
</dbReference>
<keyword evidence="7" id="KW-0812">Transmembrane</keyword>
<evidence type="ECO:0000256" key="6">
    <source>
        <dbReference type="SAM" id="MobiDB-lite"/>
    </source>
</evidence>
<dbReference type="SUPFAM" id="SSF53807">
    <property type="entry name" value="Helical backbone' metal receptor"/>
    <property type="match status" value="1"/>
</dbReference>
<keyword evidence="7" id="KW-1133">Transmembrane helix</keyword>
<sequence>MTSHPRINRYTNLLPTVMTIVFATLTTFGTLKADTTTVTTASTTKDINVLSSIKPIQLITTAIVGDLGQSNLLLPPSANPHHYQLRPSQRTRLNQADLFVWVGPELELFLVKVLKVSSVKQLALTKALKLNTRPAEESEEDHHDGHGHHAADTHGHSSSEHGGSFDPHIWLDPAFTQQIAEAIYEQLILQHPQSQPPLKLNLERFLSRLKSTEQAIKNQLNTQNKVATYTFHQAFTHFADHYGLEISGIITPTPEARPGAKHLSQLTREISQKKKICLVKEPNFKAPYVDSITKGTDVILTIADPLATDIDNSETGYFEFIKAIADSFTKCSQ</sequence>
<dbReference type="Proteomes" id="UP001163739">
    <property type="component" value="Chromosome"/>
</dbReference>
<reference evidence="8" key="1">
    <citation type="submission" date="2022-06" db="EMBL/GenBank/DDBJ databases">
        <title>Alkalimarinus sp. nov., isolated from gut of a Alitta virens.</title>
        <authorList>
            <person name="Yang A.I."/>
            <person name="Shin N.-R."/>
        </authorList>
    </citation>
    <scope>NUCLEOTIDE SEQUENCE</scope>
    <source>
        <strain evidence="8">A2M4</strain>
    </source>
</reference>
<keyword evidence="5" id="KW-0864">Zinc transport</keyword>
<feature type="region of interest" description="Disordered" evidence="6">
    <location>
        <begin position="130"/>
        <end position="163"/>
    </location>
</feature>
<dbReference type="RefSeq" id="WP_265046219.1">
    <property type="nucleotide sequence ID" value="NZ_CP100390.1"/>
</dbReference>
<dbReference type="PANTHER" id="PTHR42953:SF3">
    <property type="entry name" value="HIGH-AFFINITY ZINC UPTAKE SYSTEM PROTEIN ZNUA"/>
    <property type="match status" value="1"/>
</dbReference>
<evidence type="ECO:0000256" key="7">
    <source>
        <dbReference type="SAM" id="Phobius"/>
    </source>
</evidence>
<keyword evidence="4" id="KW-0732">Signal</keyword>
<evidence type="ECO:0000256" key="2">
    <source>
        <dbReference type="ARBA" id="ARBA00015915"/>
    </source>
</evidence>